<dbReference type="Gene3D" id="3.20.20.120">
    <property type="entry name" value="Enolase-like C-terminal domain"/>
    <property type="match status" value="1"/>
</dbReference>
<dbReference type="SFLD" id="SFLDS00001">
    <property type="entry name" value="Enolase"/>
    <property type="match status" value="1"/>
</dbReference>
<dbReference type="GO" id="GO:0046872">
    <property type="term" value="F:metal ion binding"/>
    <property type="evidence" value="ECO:0007669"/>
    <property type="project" value="UniProtKB-KW"/>
</dbReference>
<dbReference type="HOGENOM" id="CLU_030273_0_0_10"/>
<organism evidence="4 5">
    <name type="scientific">Leadbetterella byssophila (strain DSM 17132 / JCM 16389 / KACC 11308 / NBRC 106382 / 4M15)</name>
    <dbReference type="NCBI Taxonomy" id="649349"/>
    <lineage>
        <taxon>Bacteria</taxon>
        <taxon>Pseudomonadati</taxon>
        <taxon>Bacteroidota</taxon>
        <taxon>Cytophagia</taxon>
        <taxon>Cytophagales</taxon>
        <taxon>Leadbetterellaceae</taxon>
        <taxon>Leadbetterella</taxon>
    </lineage>
</organism>
<dbReference type="SUPFAM" id="SSF54826">
    <property type="entry name" value="Enolase N-terminal domain-like"/>
    <property type="match status" value="1"/>
</dbReference>
<feature type="domain" description="Mandelate racemase/muconate lactonizing enzyme C-terminal" evidence="3">
    <location>
        <begin position="131"/>
        <end position="229"/>
    </location>
</feature>
<dbReference type="PANTHER" id="PTHR48073:SF2">
    <property type="entry name" value="O-SUCCINYLBENZOATE SYNTHASE"/>
    <property type="match status" value="1"/>
</dbReference>
<dbReference type="eggNOG" id="COG4948">
    <property type="taxonomic scope" value="Bacteria"/>
</dbReference>
<evidence type="ECO:0000313" key="4">
    <source>
        <dbReference type="EMBL" id="ADQ16494.1"/>
    </source>
</evidence>
<reference key="1">
    <citation type="submission" date="2010-11" db="EMBL/GenBank/DDBJ databases">
        <title>The complete genome of Leadbetterella byssophila DSM 17132.</title>
        <authorList>
            <consortium name="US DOE Joint Genome Institute (JGI-PGF)"/>
            <person name="Lucas S."/>
            <person name="Copeland A."/>
            <person name="Lapidus A."/>
            <person name="Glavina del Rio T."/>
            <person name="Dalin E."/>
            <person name="Tice H."/>
            <person name="Bruce D."/>
            <person name="Goodwin L."/>
            <person name="Pitluck S."/>
            <person name="Kyrpides N."/>
            <person name="Mavromatis K."/>
            <person name="Ivanova N."/>
            <person name="Teshima H."/>
            <person name="Brettin T."/>
            <person name="Detter J.C."/>
            <person name="Han C."/>
            <person name="Tapia R."/>
            <person name="Land M."/>
            <person name="Hauser L."/>
            <person name="Markowitz V."/>
            <person name="Cheng J.-F."/>
            <person name="Hugenholtz P."/>
            <person name="Woyke T."/>
            <person name="Wu D."/>
            <person name="Tindall B."/>
            <person name="Pomrenke H.G."/>
            <person name="Brambilla E."/>
            <person name="Klenk H.-P."/>
            <person name="Eisen J.A."/>
        </authorList>
    </citation>
    <scope>NUCLEOTIDE SEQUENCE [LARGE SCALE GENOMIC DNA]</scope>
    <source>
        <strain>DSM 17132</strain>
    </source>
</reference>
<dbReference type="RefSeq" id="WP_013407546.1">
    <property type="nucleotide sequence ID" value="NC_014655.1"/>
</dbReference>
<evidence type="ECO:0000313" key="5">
    <source>
        <dbReference type="Proteomes" id="UP000007435"/>
    </source>
</evidence>
<keyword evidence="5" id="KW-1185">Reference proteome</keyword>
<dbReference type="Proteomes" id="UP000007435">
    <property type="component" value="Chromosome"/>
</dbReference>
<gene>
    <name evidence="4" type="ordered locus">Lbys_0734</name>
</gene>
<dbReference type="InterPro" id="IPR036849">
    <property type="entry name" value="Enolase-like_C_sf"/>
</dbReference>
<dbReference type="EMBL" id="CP002305">
    <property type="protein sequence ID" value="ADQ16494.1"/>
    <property type="molecule type" value="Genomic_DNA"/>
</dbReference>
<dbReference type="AlphaFoldDB" id="E4RQ11"/>
<proteinExistence type="predicted"/>
<reference evidence="4 5" key="2">
    <citation type="journal article" date="2011" name="Stand. Genomic Sci.">
        <title>Complete genome sequence of Leadbetterella byssophila type strain (4M15).</title>
        <authorList>
            <person name="Abt B."/>
            <person name="Teshima H."/>
            <person name="Lucas S."/>
            <person name="Lapidus A."/>
            <person name="Del Rio T.G."/>
            <person name="Nolan M."/>
            <person name="Tice H."/>
            <person name="Cheng J.F."/>
            <person name="Pitluck S."/>
            <person name="Liolios K."/>
            <person name="Pagani I."/>
            <person name="Ivanova N."/>
            <person name="Mavromatis K."/>
            <person name="Pati A."/>
            <person name="Tapia R."/>
            <person name="Han C."/>
            <person name="Goodwin L."/>
            <person name="Chen A."/>
            <person name="Palaniappan K."/>
            <person name="Land M."/>
            <person name="Hauser L."/>
            <person name="Chang Y.J."/>
            <person name="Jeffries C.D."/>
            <person name="Rohde M."/>
            <person name="Goker M."/>
            <person name="Tindall B.J."/>
            <person name="Detter J.C."/>
            <person name="Woyke T."/>
            <person name="Bristow J."/>
            <person name="Eisen J.A."/>
            <person name="Markowitz V."/>
            <person name="Hugenholtz P."/>
            <person name="Klenk H.P."/>
            <person name="Kyrpides N.C."/>
        </authorList>
    </citation>
    <scope>NUCLEOTIDE SEQUENCE [LARGE SCALE GENOMIC DNA]</scope>
    <source>
        <strain evidence="5">DSM 17132 / JCM 16389 / KACC 11308 / NBRC 106382 / 4M15</strain>
    </source>
</reference>
<dbReference type="STRING" id="649349.Lbys_0734"/>
<dbReference type="GO" id="GO:0043748">
    <property type="term" value="F:O-succinylbenzoate synthase activity"/>
    <property type="evidence" value="ECO:0007669"/>
    <property type="project" value="UniProtKB-EC"/>
</dbReference>
<dbReference type="Pfam" id="PF13378">
    <property type="entry name" value="MR_MLE_C"/>
    <property type="match status" value="1"/>
</dbReference>
<keyword evidence="1" id="KW-0479">Metal-binding</keyword>
<dbReference type="PANTHER" id="PTHR48073">
    <property type="entry name" value="O-SUCCINYLBENZOATE SYNTHASE-RELATED"/>
    <property type="match status" value="1"/>
</dbReference>
<dbReference type="InterPro" id="IPR029017">
    <property type="entry name" value="Enolase-like_N"/>
</dbReference>
<dbReference type="InterPro" id="IPR029065">
    <property type="entry name" value="Enolase_C-like"/>
</dbReference>
<dbReference type="Gene3D" id="3.30.390.10">
    <property type="entry name" value="Enolase-like, N-terminal domain"/>
    <property type="match status" value="1"/>
</dbReference>
<dbReference type="GO" id="GO:0016854">
    <property type="term" value="F:racemase and epimerase activity"/>
    <property type="evidence" value="ECO:0007669"/>
    <property type="project" value="UniProtKB-ARBA"/>
</dbReference>
<dbReference type="InterPro" id="IPR013342">
    <property type="entry name" value="Mandelate_racemase_C"/>
</dbReference>
<dbReference type="SUPFAM" id="SSF51604">
    <property type="entry name" value="Enolase C-terminal domain-like"/>
    <property type="match status" value="1"/>
</dbReference>
<dbReference type="InterPro" id="IPR018110">
    <property type="entry name" value="Mandel_Rmase/mucon_lact_enz_CS"/>
</dbReference>
<evidence type="ECO:0000259" key="3">
    <source>
        <dbReference type="SMART" id="SM00922"/>
    </source>
</evidence>
<name>E4RQ11_LEAB4</name>
<dbReference type="SMART" id="SM00922">
    <property type="entry name" value="MR_MLE"/>
    <property type="match status" value="1"/>
</dbReference>
<evidence type="ECO:0000256" key="2">
    <source>
        <dbReference type="NCBIfam" id="TIGR01927"/>
    </source>
</evidence>
<dbReference type="EC" id="4.2.1.113" evidence="2"/>
<dbReference type="GO" id="GO:0009063">
    <property type="term" value="P:amino acid catabolic process"/>
    <property type="evidence" value="ECO:0007669"/>
    <property type="project" value="InterPro"/>
</dbReference>
<dbReference type="CDD" id="cd03320">
    <property type="entry name" value="OSBS"/>
    <property type="match status" value="1"/>
</dbReference>
<protein>
    <recommendedName>
        <fullName evidence="2">o-succinylbenzoate synthase</fullName>
        <ecNumber evidence="2">4.2.1.113</ecNumber>
    </recommendedName>
</protein>
<dbReference type="SFLD" id="SFLDF00009">
    <property type="entry name" value="o-succinylbenzoate_synthase"/>
    <property type="match status" value="1"/>
</dbReference>
<dbReference type="KEGG" id="lby:Lbys_0734"/>
<dbReference type="NCBIfam" id="TIGR01927">
    <property type="entry name" value="menC_gam_Gplu"/>
    <property type="match status" value="1"/>
</dbReference>
<dbReference type="OrthoDB" id="9766759at2"/>
<dbReference type="PROSITE" id="PS00909">
    <property type="entry name" value="MR_MLE_2"/>
    <property type="match status" value="1"/>
</dbReference>
<evidence type="ECO:0000256" key="1">
    <source>
        <dbReference type="ARBA" id="ARBA00022723"/>
    </source>
</evidence>
<dbReference type="GO" id="GO:0009234">
    <property type="term" value="P:menaquinone biosynthetic process"/>
    <property type="evidence" value="ECO:0007669"/>
    <property type="project" value="UniProtKB-UniRule"/>
</dbReference>
<sequence length="354" mass="39439">MKLSAAFCKHTLNFSFDAGTSRGVLRKKDSYFLHLFDADHPETVGIGEAGPLFGLSPEFGDAAEQKLAEVVKAINAGEPLPSLENYSSILFALETARYDLIQGGKRILFPSKFTSGEEAISINGLIWMGQKEFMKEQIIRKIEAGFQTIKMKIGAIDFETEMELLRFIRREFSERDLTLRVDANGAFSPDEALQKLEELSTLRIHSIEQPIKAGQEGQLAKLCEETPLPIALDEELIPNFHRKEELLGAIKPQFIILKPTLMGGLQGSRDWIQTAERLGIDWWITSALESNIGLNAIAQFTAELGNPLPQGLGTGTLYTNNIPSPLFIEKGKLAYDPTGEWDLHSIQSIGERRY</sequence>
<accession>E4RQ11</accession>
<dbReference type="SFLD" id="SFLDG00180">
    <property type="entry name" value="muconate_cycloisomerase"/>
    <property type="match status" value="1"/>
</dbReference>